<protein>
    <submittedName>
        <fullName evidence="2">Uncharacterized protein</fullName>
    </submittedName>
</protein>
<dbReference type="VEuPathDB" id="TriTrypDB:TvY486_1100910"/>
<gene>
    <name evidence="2" type="ORF">TVY486_1100910</name>
</gene>
<proteinExistence type="predicted"/>
<dbReference type="AlphaFoldDB" id="G0U9X5"/>
<dbReference type="EMBL" id="HE573027">
    <property type="protein sequence ID" value="CCC52606.1"/>
    <property type="molecule type" value="Genomic_DNA"/>
</dbReference>
<name>G0U9X5_TRYVY</name>
<organism evidence="2">
    <name type="scientific">Trypanosoma vivax (strain Y486)</name>
    <dbReference type="NCBI Taxonomy" id="1055687"/>
    <lineage>
        <taxon>Eukaryota</taxon>
        <taxon>Discoba</taxon>
        <taxon>Euglenozoa</taxon>
        <taxon>Kinetoplastea</taxon>
        <taxon>Metakinetoplastina</taxon>
        <taxon>Trypanosomatida</taxon>
        <taxon>Trypanosomatidae</taxon>
        <taxon>Trypanosoma</taxon>
        <taxon>Duttonella</taxon>
    </lineage>
</organism>
<dbReference type="PROSITE" id="PS51257">
    <property type="entry name" value="PROKAR_LIPOPROTEIN"/>
    <property type="match status" value="1"/>
</dbReference>
<accession>G0U9X5</accession>
<evidence type="ECO:0000313" key="2">
    <source>
        <dbReference type="EMBL" id="CCC52606.1"/>
    </source>
</evidence>
<reference evidence="2" key="1">
    <citation type="journal article" date="2012" name="Proc. Natl. Acad. Sci. U.S.A.">
        <title>Antigenic diversity is generated by distinct evolutionary mechanisms in African trypanosome species.</title>
        <authorList>
            <person name="Jackson A.P."/>
            <person name="Berry A."/>
            <person name="Aslett M."/>
            <person name="Allison H.C."/>
            <person name="Burton P."/>
            <person name="Vavrova-Anderson J."/>
            <person name="Brown R."/>
            <person name="Browne H."/>
            <person name="Corton N."/>
            <person name="Hauser H."/>
            <person name="Gamble J."/>
            <person name="Gilderthorp R."/>
            <person name="Marcello L."/>
            <person name="McQuillan J."/>
            <person name="Otto T.D."/>
            <person name="Quail M.A."/>
            <person name="Sanders M.J."/>
            <person name="van Tonder A."/>
            <person name="Ginger M.L."/>
            <person name="Field M.C."/>
            <person name="Barry J.D."/>
            <person name="Hertz-Fowler C."/>
            <person name="Berriman M."/>
        </authorList>
    </citation>
    <scope>NUCLEOTIDE SEQUENCE</scope>
    <source>
        <strain evidence="2">Y486</strain>
    </source>
</reference>
<evidence type="ECO:0000256" key="1">
    <source>
        <dbReference type="SAM" id="Phobius"/>
    </source>
</evidence>
<feature type="transmembrane region" description="Helical" evidence="1">
    <location>
        <begin position="21"/>
        <end position="47"/>
    </location>
</feature>
<keyword evidence="1" id="KW-0812">Transmembrane</keyword>
<keyword evidence="1" id="KW-0472">Membrane</keyword>
<sequence length="159" mass="17139">MRNAMKPEFLHIRGLQFVWGGGGVFGCGSSSMSLLAVLFGTLCLSRLSPPSSIFPSFLFSLCRLVFNPVVAQRGIWLGFRSGDGFTALHGCSFAIVFECVRVHFAPQLIVLQWNGGGLELPAATAVRLILMGGACISTTVLRNLKALRKVKQVAKRVGL</sequence>
<keyword evidence="1" id="KW-1133">Transmembrane helix</keyword>